<dbReference type="HOGENOM" id="CLU_102948_0_0_9"/>
<keyword evidence="1" id="KW-0472">Membrane</keyword>
<proteinExistence type="predicted"/>
<reference evidence="2 3" key="2">
    <citation type="journal article" date="2012" name="Stand. Genomic Sci.">
        <title>Complete Genome Sequence of Clostridium clariflavum DSM 19732.</title>
        <authorList>
            <person name="Izquierdo J.A."/>
            <person name="Goodwin L."/>
            <person name="Davenport K.W."/>
            <person name="Teshima H."/>
            <person name="Bruce D."/>
            <person name="Detter C."/>
            <person name="Tapia R."/>
            <person name="Han S."/>
            <person name="Land M."/>
            <person name="Hauser L."/>
            <person name="Jeffries C.D."/>
            <person name="Han J."/>
            <person name="Pitluck S."/>
            <person name="Nolan M."/>
            <person name="Chen A."/>
            <person name="Huntemann M."/>
            <person name="Mavromatis K."/>
            <person name="Mikhailova N."/>
            <person name="Liolios K."/>
            <person name="Woyke T."/>
            <person name="Lynd L.R."/>
        </authorList>
    </citation>
    <scope>NUCLEOTIDE SEQUENCE [LARGE SCALE GENOMIC DNA]</scope>
    <source>
        <strain evidence="3">DSM 19732 / NBRC 101661 / EBR45</strain>
    </source>
</reference>
<dbReference type="eggNOG" id="ENOG502Z9ZS">
    <property type="taxonomic scope" value="Bacteria"/>
</dbReference>
<keyword evidence="1" id="KW-0812">Transmembrane</keyword>
<feature type="transmembrane region" description="Helical" evidence="1">
    <location>
        <begin position="15"/>
        <end position="34"/>
    </location>
</feature>
<feature type="transmembrane region" description="Helical" evidence="1">
    <location>
        <begin position="133"/>
        <end position="150"/>
    </location>
</feature>
<reference evidence="3" key="1">
    <citation type="submission" date="2011-12" db="EMBL/GenBank/DDBJ databases">
        <title>Complete sequence of Clostridium clariflavum DSM 19732.</title>
        <authorList>
            <consortium name="US DOE Joint Genome Institute"/>
            <person name="Lucas S."/>
            <person name="Han J."/>
            <person name="Lapidus A."/>
            <person name="Cheng J.-F."/>
            <person name="Goodwin L."/>
            <person name="Pitluck S."/>
            <person name="Peters L."/>
            <person name="Teshima H."/>
            <person name="Detter J.C."/>
            <person name="Han C."/>
            <person name="Tapia R."/>
            <person name="Land M."/>
            <person name="Hauser L."/>
            <person name="Kyrpides N."/>
            <person name="Ivanova N."/>
            <person name="Pagani I."/>
            <person name="Kitzmiller T."/>
            <person name="Lynd L."/>
            <person name="Izquierdo J."/>
            <person name="Woyke T."/>
        </authorList>
    </citation>
    <scope>NUCLEOTIDE SEQUENCE [LARGE SCALE GENOMIC DNA]</scope>
    <source>
        <strain evidence="3">DSM 19732 / NBRC 101661 / EBR45</strain>
    </source>
</reference>
<dbReference type="RefSeq" id="WP_014254591.1">
    <property type="nucleotide sequence ID" value="NC_016627.1"/>
</dbReference>
<keyword evidence="3" id="KW-1185">Reference proteome</keyword>
<dbReference type="EMBL" id="CP003065">
    <property type="protein sequence ID" value="AEV67977.1"/>
    <property type="molecule type" value="Genomic_DNA"/>
</dbReference>
<keyword evidence="1" id="KW-1133">Transmembrane helix</keyword>
<name>G8M0D2_ACECE</name>
<dbReference type="Proteomes" id="UP000005435">
    <property type="component" value="Chromosome"/>
</dbReference>
<feature type="transmembrane region" description="Helical" evidence="1">
    <location>
        <begin position="89"/>
        <end position="113"/>
    </location>
</feature>
<evidence type="ECO:0008006" key="4">
    <source>
        <dbReference type="Google" id="ProtNLM"/>
    </source>
</evidence>
<sequence length="234" mass="26116" precursor="true">MSKANITPQQRKLDIDLWIIGLTTFAVFALYSVFSDQFMSFVKNDNIPVLLRLTVIAALQFGVAGLGISAVCLIRRESFFNFGLKKDNFFISILGTLGCFVPLIVYVFASGQFDGYMPFSSIILTDKLMESGIFLKIVGMLIVIAVWGFFEGFNYVVVSEKISQRYPSKHKLLDWGAVVCAVVCILVHPINISFLGLMEILVTLFAIYGMLIVKKVTGNAWGCIFAFLFVWNAI</sequence>
<evidence type="ECO:0000313" key="2">
    <source>
        <dbReference type="EMBL" id="AEV67977.1"/>
    </source>
</evidence>
<organism evidence="2 3">
    <name type="scientific">Acetivibrio clariflavus (strain DSM 19732 / NBRC 101661 / EBR45)</name>
    <name type="common">Clostridium clariflavum</name>
    <dbReference type="NCBI Taxonomy" id="720554"/>
    <lineage>
        <taxon>Bacteria</taxon>
        <taxon>Bacillati</taxon>
        <taxon>Bacillota</taxon>
        <taxon>Clostridia</taxon>
        <taxon>Eubacteriales</taxon>
        <taxon>Oscillospiraceae</taxon>
        <taxon>Acetivibrio</taxon>
    </lineage>
</organism>
<accession>G8M0D2</accession>
<feature type="transmembrane region" description="Helical" evidence="1">
    <location>
        <begin position="54"/>
        <end position="74"/>
    </location>
</feature>
<feature type="transmembrane region" description="Helical" evidence="1">
    <location>
        <begin position="171"/>
        <end position="188"/>
    </location>
</feature>
<dbReference type="KEGG" id="ccl:Clocl_1326"/>
<dbReference type="OrthoDB" id="48176at2"/>
<gene>
    <name evidence="2" type="ordered locus">Clocl_1326</name>
</gene>
<evidence type="ECO:0000313" key="3">
    <source>
        <dbReference type="Proteomes" id="UP000005435"/>
    </source>
</evidence>
<protein>
    <recommendedName>
        <fullName evidence="4">CAAX protease self-immunity</fullName>
    </recommendedName>
</protein>
<evidence type="ECO:0000256" key="1">
    <source>
        <dbReference type="SAM" id="Phobius"/>
    </source>
</evidence>
<dbReference type="AlphaFoldDB" id="G8M0D2"/>